<proteinExistence type="predicted"/>
<dbReference type="InterPro" id="IPR050312">
    <property type="entry name" value="IolE/XylAMocC-like"/>
</dbReference>
<evidence type="ECO:0000313" key="3">
    <source>
        <dbReference type="Proteomes" id="UP000009222"/>
    </source>
</evidence>
<sequence>MFPIMLQLYNVRDEMAKDFDGTLKQVAGAGYKYVELALAQSYGKTAAQFKDSLGKAGLTAISAHVPFRDMTKDPEKVIGFHVDIGCKFIAIPFLGEEDRSGSPAYGEVKKEIARLGEIVNKKGAVLLYHNHEFEFVDYQGKYMLDDLYDSIPASLLQTEIDVCWAKVGGVVPAEYILKYSGRAPVVHLKDFDSSQGGKIKADYDLIGEAKKARQAGAFPFRAVGHGVQDIPAILKASEKAGAKWVVVEQDLPSPGMTPIECAKQSLDYLKGLK</sequence>
<dbReference type="HOGENOM" id="CLU_059523_1_0_12"/>
<dbReference type="Pfam" id="PF01261">
    <property type="entry name" value="AP_endonuc_2"/>
    <property type="match status" value="1"/>
</dbReference>
<dbReference type="InterPro" id="IPR036237">
    <property type="entry name" value="Xyl_isomerase-like_sf"/>
</dbReference>
<keyword evidence="3" id="KW-1185">Reference proteome</keyword>
<name>F5Y6Y4_LEAAZ</name>
<keyword evidence="2" id="KW-0413">Isomerase</keyword>
<evidence type="ECO:0000313" key="2">
    <source>
        <dbReference type="EMBL" id="AEF82875.1"/>
    </source>
</evidence>
<dbReference type="Proteomes" id="UP000009222">
    <property type="component" value="Chromosome"/>
</dbReference>
<feature type="domain" description="Xylose isomerase-like TIM barrel" evidence="1">
    <location>
        <begin position="24"/>
        <end position="270"/>
    </location>
</feature>
<accession>F5Y6Y4</accession>
<dbReference type="SUPFAM" id="SSF51658">
    <property type="entry name" value="Xylose isomerase-like"/>
    <property type="match status" value="1"/>
</dbReference>
<dbReference type="RefSeq" id="WP_015712005.1">
    <property type="nucleotide sequence ID" value="NC_015577.1"/>
</dbReference>
<dbReference type="PANTHER" id="PTHR12110:SF41">
    <property type="entry name" value="INOSOSE DEHYDRATASE"/>
    <property type="match status" value="1"/>
</dbReference>
<dbReference type="AlphaFoldDB" id="F5Y6Y4"/>
<dbReference type="Gene3D" id="3.20.20.150">
    <property type="entry name" value="Divalent-metal-dependent TIM barrel enzymes"/>
    <property type="match status" value="1"/>
</dbReference>
<dbReference type="KEGG" id="taz:TREAZ_3574"/>
<organism evidence="2 3">
    <name type="scientific">Leadbettera azotonutricia (strain ATCC BAA-888 / DSM 13862 / ZAS-9)</name>
    <name type="common">Treponema azotonutricium</name>
    <dbReference type="NCBI Taxonomy" id="545695"/>
    <lineage>
        <taxon>Bacteria</taxon>
        <taxon>Pseudomonadati</taxon>
        <taxon>Spirochaetota</taxon>
        <taxon>Spirochaetia</taxon>
        <taxon>Spirochaetales</taxon>
        <taxon>Breznakiellaceae</taxon>
        <taxon>Leadbettera</taxon>
    </lineage>
</organism>
<reference evidence="3" key="1">
    <citation type="submission" date="2009-12" db="EMBL/GenBank/DDBJ databases">
        <title>Complete sequence of Treponema azotonutricium strain ZAS-9.</title>
        <authorList>
            <person name="Tetu S.G."/>
            <person name="Matson E."/>
            <person name="Ren Q."/>
            <person name="Seshadri R."/>
            <person name="Elbourne L."/>
            <person name="Hassan K.A."/>
            <person name="Durkin A."/>
            <person name="Radune D."/>
            <person name="Mohamoud Y."/>
            <person name="Shay R."/>
            <person name="Jin S."/>
            <person name="Zhang X."/>
            <person name="Lucey K."/>
            <person name="Ballor N.R."/>
            <person name="Ottesen E."/>
            <person name="Rosenthal R."/>
            <person name="Allen A."/>
            <person name="Leadbetter J.R."/>
            <person name="Paulsen I.T."/>
        </authorList>
    </citation>
    <scope>NUCLEOTIDE SEQUENCE [LARGE SCALE GENOMIC DNA]</scope>
    <source>
        <strain evidence="3">ATCC BAA-888 / DSM 13862 / ZAS-9</strain>
    </source>
</reference>
<dbReference type="PANTHER" id="PTHR12110">
    <property type="entry name" value="HYDROXYPYRUVATE ISOMERASE"/>
    <property type="match status" value="1"/>
</dbReference>
<dbReference type="STRING" id="545695.TREAZ_3574"/>
<gene>
    <name evidence="2" type="ordered locus">TREAZ_3574</name>
</gene>
<dbReference type="eggNOG" id="COG1082">
    <property type="taxonomic scope" value="Bacteria"/>
</dbReference>
<dbReference type="EMBL" id="CP001841">
    <property type="protein sequence ID" value="AEF82875.1"/>
    <property type="molecule type" value="Genomic_DNA"/>
</dbReference>
<reference evidence="2 3" key="2">
    <citation type="journal article" date="2011" name="ISME J.">
        <title>RNA-seq reveals cooperative metabolic interactions between two termite-gut spirochete species in co-culture.</title>
        <authorList>
            <person name="Rosenthal A.Z."/>
            <person name="Matson E.G."/>
            <person name="Eldar A."/>
            <person name="Leadbetter J.R."/>
        </authorList>
    </citation>
    <scope>NUCLEOTIDE SEQUENCE [LARGE SCALE GENOMIC DNA]</scope>
    <source>
        <strain evidence="3">ATCC BAA-888 / DSM 13862 / ZAS-9</strain>
    </source>
</reference>
<dbReference type="InParanoid" id="F5Y6Y4"/>
<evidence type="ECO:0000259" key="1">
    <source>
        <dbReference type="Pfam" id="PF01261"/>
    </source>
</evidence>
<dbReference type="InterPro" id="IPR013022">
    <property type="entry name" value="Xyl_isomerase-like_TIM-brl"/>
</dbReference>
<dbReference type="GO" id="GO:0016853">
    <property type="term" value="F:isomerase activity"/>
    <property type="evidence" value="ECO:0007669"/>
    <property type="project" value="UniProtKB-KW"/>
</dbReference>
<protein>
    <submittedName>
        <fullName evidence="2">Sugar phosphate isomerase/epimerase</fullName>
    </submittedName>
</protein>